<proteinExistence type="predicted"/>
<protein>
    <submittedName>
        <fullName evidence="4">Bifunctional diguanylate cyclase/phosphodiesterase</fullName>
    </submittedName>
</protein>
<dbReference type="Pfam" id="PF00563">
    <property type="entry name" value="EAL"/>
    <property type="match status" value="1"/>
</dbReference>
<dbReference type="NCBIfam" id="TIGR00254">
    <property type="entry name" value="GGDEF"/>
    <property type="match status" value="1"/>
</dbReference>
<evidence type="ECO:0000256" key="1">
    <source>
        <dbReference type="SAM" id="MobiDB-lite"/>
    </source>
</evidence>
<dbReference type="Pfam" id="PF00990">
    <property type="entry name" value="GGDEF"/>
    <property type="match status" value="1"/>
</dbReference>
<evidence type="ECO:0000313" key="5">
    <source>
        <dbReference type="Proteomes" id="UP000317839"/>
    </source>
</evidence>
<dbReference type="InterPro" id="IPR035965">
    <property type="entry name" value="PAS-like_dom_sf"/>
</dbReference>
<organism evidence="4 5">
    <name type="scientific">Aliikangiella marina</name>
    <dbReference type="NCBI Taxonomy" id="1712262"/>
    <lineage>
        <taxon>Bacteria</taxon>
        <taxon>Pseudomonadati</taxon>
        <taxon>Pseudomonadota</taxon>
        <taxon>Gammaproteobacteria</taxon>
        <taxon>Oceanospirillales</taxon>
        <taxon>Pleioneaceae</taxon>
        <taxon>Aliikangiella</taxon>
    </lineage>
</organism>
<sequence>MNGSQEILNALGFQGFVHLGEGNFELINQSTDWFETIVTQAIHEASGLDDSSAQSTNNQGAEIPSSSQRNVRIANGKTFDDNDLALNKPFKLAVLFPFIENFLIDANRIWLSNTETVVDSGVWTEQGADGNEYQLVLKAFSVARQSMLLIENISDQFPEKQGVYQRMRELALINEKLIVELNRRQRSLQKEILKTIEQKASMRELEKEYQHHAAAVMICQSDGHVEVANNALVNIYRTESNGENTYQSLLEHWVNEAEQIYPEIKTNIEAGRYWEGNFQTTSFDGTKKVIQLSISPVWGEDLKINHYVCIAYDLSDFKVEDEDSDESIEFDFTTKLPNRRYFWHKFEQRKASADSRQVGFALVLIDLDNFKQINDEFGHMSADKVLVTIGGRISSSVKHDDFVAHLGGDEYAILLDYHANELDTSLITERLLRVINEPLMIEDSLININCSIGITTYRGEEISNNELFKQADLALHYAKQQGKNCAQRYHKKLEKRPESLKKIQHLRAAMIQRQFELYYQPQVPCDGSDNYRAEALLRWNHPTKGLLYPGEFLELLESSGLIVSLGYWIIHQACRQIKILQDEGLSIVVAVNISAKQLHHASFYKELKKAIKKANIAPSSLELEITEHCFVGEEQSVIKLLQKIRELGVLVAIDDFGSGYSSLSYLKKLPVDVLKIDRSFITELPGDTESKAIIQSILQLAEALDLKVVAEGVETEQQFRFLLDYHCHYIQGYIFSPAVKFNQLAGLLKRLKVTQTRK</sequence>
<dbReference type="SUPFAM" id="SSF55785">
    <property type="entry name" value="PYP-like sensor domain (PAS domain)"/>
    <property type="match status" value="1"/>
</dbReference>
<dbReference type="PANTHER" id="PTHR44757:SF2">
    <property type="entry name" value="BIOFILM ARCHITECTURE MAINTENANCE PROTEIN MBAA"/>
    <property type="match status" value="1"/>
</dbReference>
<dbReference type="PROSITE" id="PS50883">
    <property type="entry name" value="EAL"/>
    <property type="match status" value="1"/>
</dbReference>
<evidence type="ECO:0000259" key="3">
    <source>
        <dbReference type="PROSITE" id="PS50887"/>
    </source>
</evidence>
<dbReference type="AlphaFoldDB" id="A0A545TJD0"/>
<evidence type="ECO:0000313" key="4">
    <source>
        <dbReference type="EMBL" id="TQV77276.1"/>
    </source>
</evidence>
<dbReference type="SUPFAM" id="SSF141868">
    <property type="entry name" value="EAL domain-like"/>
    <property type="match status" value="1"/>
</dbReference>
<dbReference type="RefSeq" id="WP_142940849.1">
    <property type="nucleotide sequence ID" value="NZ_VIKR01000001.1"/>
</dbReference>
<dbReference type="InterPro" id="IPR052155">
    <property type="entry name" value="Biofilm_reg_signaling"/>
</dbReference>
<dbReference type="EMBL" id="VIKR01000001">
    <property type="protein sequence ID" value="TQV77276.1"/>
    <property type="molecule type" value="Genomic_DNA"/>
</dbReference>
<dbReference type="InterPro" id="IPR035919">
    <property type="entry name" value="EAL_sf"/>
</dbReference>
<dbReference type="InterPro" id="IPR029787">
    <property type="entry name" value="Nucleotide_cyclase"/>
</dbReference>
<reference evidence="4 5" key="1">
    <citation type="submission" date="2019-06" db="EMBL/GenBank/DDBJ databases">
        <title>Draft genome of Aliikangiella marina GYP-15.</title>
        <authorList>
            <person name="Wang G."/>
        </authorList>
    </citation>
    <scope>NUCLEOTIDE SEQUENCE [LARGE SCALE GENOMIC DNA]</scope>
    <source>
        <strain evidence="4 5">GYP-15</strain>
    </source>
</reference>
<dbReference type="PROSITE" id="PS50887">
    <property type="entry name" value="GGDEF"/>
    <property type="match status" value="1"/>
</dbReference>
<dbReference type="Gene3D" id="3.30.70.270">
    <property type="match status" value="1"/>
</dbReference>
<keyword evidence="5" id="KW-1185">Reference proteome</keyword>
<dbReference type="Gene3D" id="3.30.450.20">
    <property type="entry name" value="PAS domain"/>
    <property type="match status" value="1"/>
</dbReference>
<feature type="domain" description="EAL" evidence="2">
    <location>
        <begin position="499"/>
        <end position="752"/>
    </location>
</feature>
<dbReference type="PANTHER" id="PTHR44757">
    <property type="entry name" value="DIGUANYLATE CYCLASE DGCP"/>
    <property type="match status" value="1"/>
</dbReference>
<evidence type="ECO:0000259" key="2">
    <source>
        <dbReference type="PROSITE" id="PS50883"/>
    </source>
</evidence>
<dbReference type="CDD" id="cd01949">
    <property type="entry name" value="GGDEF"/>
    <property type="match status" value="1"/>
</dbReference>
<dbReference type="SUPFAM" id="SSF55073">
    <property type="entry name" value="Nucleotide cyclase"/>
    <property type="match status" value="1"/>
</dbReference>
<dbReference type="CDD" id="cd01948">
    <property type="entry name" value="EAL"/>
    <property type="match status" value="1"/>
</dbReference>
<dbReference type="Gene3D" id="3.20.20.450">
    <property type="entry name" value="EAL domain"/>
    <property type="match status" value="1"/>
</dbReference>
<comment type="caution">
    <text evidence="4">The sequence shown here is derived from an EMBL/GenBank/DDBJ whole genome shotgun (WGS) entry which is preliminary data.</text>
</comment>
<dbReference type="InterPro" id="IPR043128">
    <property type="entry name" value="Rev_trsase/Diguanyl_cyclase"/>
</dbReference>
<feature type="region of interest" description="Disordered" evidence="1">
    <location>
        <begin position="48"/>
        <end position="68"/>
    </location>
</feature>
<dbReference type="InterPro" id="IPR001633">
    <property type="entry name" value="EAL_dom"/>
</dbReference>
<dbReference type="OrthoDB" id="8416215at2"/>
<name>A0A545TJD0_9GAMM</name>
<accession>A0A545TJD0</accession>
<feature type="compositionally biased region" description="Polar residues" evidence="1">
    <location>
        <begin position="49"/>
        <end position="68"/>
    </location>
</feature>
<dbReference type="SMART" id="SM00267">
    <property type="entry name" value="GGDEF"/>
    <property type="match status" value="1"/>
</dbReference>
<dbReference type="Proteomes" id="UP000317839">
    <property type="component" value="Unassembled WGS sequence"/>
</dbReference>
<dbReference type="InterPro" id="IPR000160">
    <property type="entry name" value="GGDEF_dom"/>
</dbReference>
<feature type="domain" description="GGDEF" evidence="3">
    <location>
        <begin position="358"/>
        <end position="491"/>
    </location>
</feature>
<gene>
    <name evidence="4" type="ORF">FLL45_04845</name>
</gene>
<dbReference type="SMART" id="SM00052">
    <property type="entry name" value="EAL"/>
    <property type="match status" value="1"/>
</dbReference>